<keyword evidence="7" id="KW-1185">Reference proteome</keyword>
<reference evidence="6" key="1">
    <citation type="submission" date="2022-07" db="EMBL/GenBank/DDBJ databases">
        <title>Phylogenomic reconstructions and comparative analyses of Kickxellomycotina fungi.</title>
        <authorList>
            <person name="Reynolds N.K."/>
            <person name="Stajich J.E."/>
            <person name="Barry K."/>
            <person name="Grigoriev I.V."/>
            <person name="Crous P."/>
            <person name="Smith M.E."/>
        </authorList>
    </citation>
    <scope>NUCLEOTIDE SEQUENCE</scope>
    <source>
        <strain evidence="6">NBRC 105414</strain>
    </source>
</reference>
<dbReference type="GO" id="GO:0004753">
    <property type="term" value="F:saccharopine dehydrogenase activity"/>
    <property type="evidence" value="ECO:0007669"/>
    <property type="project" value="TreeGrafter"/>
</dbReference>
<name>A0A9W8HLP0_9FUNG</name>
<evidence type="ECO:0000259" key="5">
    <source>
        <dbReference type="Pfam" id="PF16653"/>
    </source>
</evidence>
<dbReference type="EMBL" id="JANBUL010000026">
    <property type="protein sequence ID" value="KAJ2784487.1"/>
    <property type="molecule type" value="Genomic_DNA"/>
</dbReference>
<dbReference type="AlphaFoldDB" id="A0A9W8HLP0"/>
<keyword evidence="2" id="KW-0560">Oxidoreductase</keyword>
<dbReference type="Pfam" id="PF03435">
    <property type="entry name" value="Sacchrp_dh_NADP"/>
    <property type="match status" value="1"/>
</dbReference>
<dbReference type="SUPFAM" id="SSF51735">
    <property type="entry name" value="NAD(P)-binding Rossmann-fold domains"/>
    <property type="match status" value="1"/>
</dbReference>
<sequence>MTVQKSILLLGSGFVAEPCLEYLLRSGNNRITVACRRIEKAHALADKYDGATAAAVDVEDAAALEAAVAAHDLVISLIPYTQHTLVMNAAIKARKHVVTTSYISPAMEALDAAAREAGIVCMNEIGLDPGIDHLYALKIINEVRDQGGRITSFESFCGGLPAPEASNNPLGYKFSWSARGVLLALRNTARYWQDGKLVEIAGPDLMDSARPIYIYPAFALVGYGNRDSSNYRERYNIPHAETCVRGTLRYQGFPEFAKTLVNLGFLDDTPREALSPAAAGAGDLPWNRVTQQLLGLPTDCPDELLKAVEAKIETQDPEMRRRIVHGIKWLGITSPTVMATRRGSYLDVLCARLEELMMYGEGERDMIVLQHKFEVENSDGSHNTRTSVTLMYGEPGGFSAMAKTVGVPCGIATQLILDGKITATGVIAPMDPAVYQPIMDVLPSEGINAVEETI</sequence>
<gene>
    <name evidence="6" type="primary">LYS9</name>
    <name evidence="6" type="ORF">H4R18_001109</name>
</gene>
<dbReference type="InterPro" id="IPR051168">
    <property type="entry name" value="AASS"/>
</dbReference>
<feature type="domain" description="Saccharopine dehydrogenase-like C-terminal" evidence="5">
    <location>
        <begin position="126"/>
        <end position="447"/>
    </location>
</feature>
<evidence type="ECO:0000313" key="6">
    <source>
        <dbReference type="EMBL" id="KAJ2784487.1"/>
    </source>
</evidence>
<dbReference type="SUPFAM" id="SSF55347">
    <property type="entry name" value="Glyceraldehyde-3-phosphate dehydrogenase-like, C-terminal domain"/>
    <property type="match status" value="1"/>
</dbReference>
<dbReference type="OrthoDB" id="10059875at2759"/>
<organism evidence="6 7">
    <name type="scientific">Coemansia javaensis</name>
    <dbReference type="NCBI Taxonomy" id="2761396"/>
    <lineage>
        <taxon>Eukaryota</taxon>
        <taxon>Fungi</taxon>
        <taxon>Fungi incertae sedis</taxon>
        <taxon>Zoopagomycota</taxon>
        <taxon>Kickxellomycotina</taxon>
        <taxon>Kickxellomycetes</taxon>
        <taxon>Kickxellales</taxon>
        <taxon>Kickxellaceae</taxon>
        <taxon>Coemansia</taxon>
    </lineage>
</organism>
<accession>A0A9W8HLP0</accession>
<evidence type="ECO:0000256" key="3">
    <source>
        <dbReference type="ARBA" id="ARBA00023154"/>
    </source>
</evidence>
<evidence type="ECO:0000256" key="1">
    <source>
        <dbReference type="ARBA" id="ARBA00022857"/>
    </source>
</evidence>
<keyword evidence="1" id="KW-0521">NADP</keyword>
<dbReference type="Gene3D" id="1.10.1870.10">
    <property type="entry name" value="Domain 3, Saccharopine reductase"/>
    <property type="match status" value="1"/>
</dbReference>
<dbReference type="PANTHER" id="PTHR11133:SF22">
    <property type="entry name" value="ALPHA-AMINOADIPIC SEMIALDEHYDE SYNTHASE, MITOCHONDRIAL"/>
    <property type="match status" value="1"/>
</dbReference>
<dbReference type="PANTHER" id="PTHR11133">
    <property type="entry name" value="SACCHAROPINE DEHYDROGENASE"/>
    <property type="match status" value="1"/>
</dbReference>
<proteinExistence type="predicted"/>
<dbReference type="InterPro" id="IPR032095">
    <property type="entry name" value="Sacchrp_dh-like_C"/>
</dbReference>
<dbReference type="GO" id="GO:0005737">
    <property type="term" value="C:cytoplasm"/>
    <property type="evidence" value="ECO:0007669"/>
    <property type="project" value="TreeGrafter"/>
</dbReference>
<keyword evidence="3" id="KW-0457">Lysine biosynthesis</keyword>
<dbReference type="Proteomes" id="UP001140217">
    <property type="component" value="Unassembled WGS sequence"/>
</dbReference>
<keyword evidence="3" id="KW-0028">Amino-acid biosynthesis</keyword>
<feature type="domain" description="Saccharopine dehydrogenase NADP binding" evidence="4">
    <location>
        <begin position="7"/>
        <end position="122"/>
    </location>
</feature>
<evidence type="ECO:0000259" key="4">
    <source>
        <dbReference type="Pfam" id="PF03435"/>
    </source>
</evidence>
<protein>
    <submittedName>
        <fullName evidence="6">Saccharopine dehydrogenase (NADP+, L-glutamate-forming)</fullName>
    </submittedName>
</protein>
<dbReference type="FunFam" id="3.30.360.10:FF:000008">
    <property type="entry name" value="Alpha-aminoadipic semialdehyde synthase, mitochondrial"/>
    <property type="match status" value="1"/>
</dbReference>
<evidence type="ECO:0000256" key="2">
    <source>
        <dbReference type="ARBA" id="ARBA00023002"/>
    </source>
</evidence>
<dbReference type="Pfam" id="PF16653">
    <property type="entry name" value="Sacchrp_dh_C"/>
    <property type="match status" value="1"/>
</dbReference>
<dbReference type="Gene3D" id="3.30.360.10">
    <property type="entry name" value="Dihydrodipicolinate Reductase, domain 2"/>
    <property type="match status" value="1"/>
</dbReference>
<comment type="caution">
    <text evidence="6">The sequence shown here is derived from an EMBL/GenBank/DDBJ whole genome shotgun (WGS) entry which is preliminary data.</text>
</comment>
<evidence type="ECO:0000313" key="7">
    <source>
        <dbReference type="Proteomes" id="UP001140217"/>
    </source>
</evidence>
<dbReference type="InterPro" id="IPR005097">
    <property type="entry name" value="Sacchrp_dh_NADP-bd"/>
</dbReference>
<dbReference type="Gene3D" id="3.40.50.720">
    <property type="entry name" value="NAD(P)-binding Rossmann-like Domain"/>
    <property type="match status" value="1"/>
</dbReference>
<dbReference type="GO" id="GO:0019878">
    <property type="term" value="P:lysine biosynthetic process via aminoadipic acid"/>
    <property type="evidence" value="ECO:0007669"/>
    <property type="project" value="TreeGrafter"/>
</dbReference>
<dbReference type="InterPro" id="IPR036291">
    <property type="entry name" value="NAD(P)-bd_dom_sf"/>
</dbReference>
<dbReference type="FunFam" id="3.40.50.720:FF:000072">
    <property type="entry name" value="Saccharopine dehydrogenase [NADP(+), L-glutamate-forming]"/>
    <property type="match status" value="1"/>
</dbReference>